<comment type="caution">
    <text evidence="3">The sequence shown here is derived from an EMBL/GenBank/DDBJ whole genome shotgun (WGS) entry which is preliminary data.</text>
</comment>
<feature type="region of interest" description="Disordered" evidence="1">
    <location>
        <begin position="154"/>
        <end position="259"/>
    </location>
</feature>
<evidence type="ECO:0000259" key="2">
    <source>
        <dbReference type="Pfam" id="PF14383"/>
    </source>
</evidence>
<sequence>MTNSHSSANSGCFSGVLRLILCKGSLQTHPSDQITELTTTTTEFDQEKKDHHDLKVVNEAKVQAVQATPGVVARLMGLESLPDTTNWVPNGRNPDAVTRSRSVNFIDYLLELDLAQAQHRRVRTSVSFREVPAVLDKQNHDFLVVYLDDDDESKTNRSIRSRVRKSDQPSCRNEGKCCSESKNEDSKQKGEARKEKVRQQKKDERRRVSSSNKQFSRLRSCKGAQVSPSPFDSPQRKNVSGRKSGESSRGRLSHVKQEEALVESKFMKKMKSRRAIKDAESDCSSEVSSPLSVLSHSDISLLDEYLLHDDYTKSMAKSLTKTTNLGCPASHPRSILTLDDLERKGIKKNDSAAFGSRDHEFYTELGRTLYQLTEEDIKESNWVAMDAFRFKCSEDISAVCEHQILDLLLGQMVEELAEIH</sequence>
<dbReference type="Pfam" id="PF14383">
    <property type="entry name" value="VARLMGL"/>
    <property type="match status" value="1"/>
</dbReference>
<keyword evidence="4" id="KW-1185">Reference proteome</keyword>
<reference evidence="3" key="1">
    <citation type="submission" date="2022-02" db="EMBL/GenBank/DDBJ databases">
        <authorList>
            <person name="Henning P.M."/>
            <person name="McCubbin A.G."/>
            <person name="Shore J.S."/>
        </authorList>
    </citation>
    <scope>NUCLEOTIDE SEQUENCE</scope>
    <source>
        <strain evidence="3">F60SS</strain>
        <tissue evidence="3">Leaves</tissue>
    </source>
</reference>
<gene>
    <name evidence="3" type="ORF">Tsubulata_019616</name>
</gene>
<name>A0A9Q0JAF9_9ROSI</name>
<dbReference type="Proteomes" id="UP001141552">
    <property type="component" value="Unassembled WGS sequence"/>
</dbReference>
<dbReference type="OrthoDB" id="1670627at2759"/>
<accession>A0A9Q0JAF9</accession>
<proteinExistence type="predicted"/>
<evidence type="ECO:0000313" key="3">
    <source>
        <dbReference type="EMBL" id="KAJ4834254.1"/>
    </source>
</evidence>
<dbReference type="PANTHER" id="PTHR35499">
    <property type="entry name" value="OS05G0128300 PROTEIN"/>
    <property type="match status" value="1"/>
</dbReference>
<dbReference type="InterPro" id="IPR032795">
    <property type="entry name" value="DUF3741-assoc"/>
</dbReference>
<evidence type="ECO:0000313" key="4">
    <source>
        <dbReference type="Proteomes" id="UP001141552"/>
    </source>
</evidence>
<dbReference type="AlphaFoldDB" id="A0A9Q0JAF9"/>
<feature type="domain" description="DUF3741" evidence="2">
    <location>
        <begin position="68"/>
        <end position="85"/>
    </location>
</feature>
<dbReference type="PANTHER" id="PTHR35499:SF4">
    <property type="entry name" value="ALC-INTERACTING PROTEIN 1"/>
    <property type="match status" value="1"/>
</dbReference>
<feature type="compositionally biased region" description="Basic and acidic residues" evidence="1">
    <location>
        <begin position="173"/>
        <end position="207"/>
    </location>
</feature>
<dbReference type="EMBL" id="JAKUCV010004743">
    <property type="protein sequence ID" value="KAJ4834254.1"/>
    <property type="molecule type" value="Genomic_DNA"/>
</dbReference>
<feature type="compositionally biased region" description="Polar residues" evidence="1">
    <location>
        <begin position="226"/>
        <end position="238"/>
    </location>
</feature>
<organism evidence="3 4">
    <name type="scientific">Turnera subulata</name>
    <dbReference type="NCBI Taxonomy" id="218843"/>
    <lineage>
        <taxon>Eukaryota</taxon>
        <taxon>Viridiplantae</taxon>
        <taxon>Streptophyta</taxon>
        <taxon>Embryophyta</taxon>
        <taxon>Tracheophyta</taxon>
        <taxon>Spermatophyta</taxon>
        <taxon>Magnoliopsida</taxon>
        <taxon>eudicotyledons</taxon>
        <taxon>Gunneridae</taxon>
        <taxon>Pentapetalae</taxon>
        <taxon>rosids</taxon>
        <taxon>fabids</taxon>
        <taxon>Malpighiales</taxon>
        <taxon>Passifloraceae</taxon>
        <taxon>Turnera</taxon>
    </lineage>
</organism>
<evidence type="ECO:0000256" key="1">
    <source>
        <dbReference type="SAM" id="MobiDB-lite"/>
    </source>
</evidence>
<protein>
    <recommendedName>
        <fullName evidence="2">DUF3741 domain-containing protein</fullName>
    </recommendedName>
</protein>
<feature type="compositionally biased region" description="Basic and acidic residues" evidence="1">
    <location>
        <begin position="243"/>
        <end position="259"/>
    </location>
</feature>
<reference evidence="3" key="2">
    <citation type="journal article" date="2023" name="Plants (Basel)">
        <title>Annotation of the Turnera subulata (Passifloraceae) Draft Genome Reveals the S-Locus Evolved after the Divergence of Turneroideae from Passifloroideae in a Stepwise Manner.</title>
        <authorList>
            <person name="Henning P.M."/>
            <person name="Roalson E.H."/>
            <person name="Mir W."/>
            <person name="McCubbin A.G."/>
            <person name="Shore J.S."/>
        </authorList>
    </citation>
    <scope>NUCLEOTIDE SEQUENCE</scope>
    <source>
        <strain evidence="3">F60SS</strain>
    </source>
</reference>